<dbReference type="Proteomes" id="UP000651156">
    <property type="component" value="Unassembled WGS sequence"/>
</dbReference>
<gene>
    <name evidence="1" type="ORF">IQ230_22895</name>
</gene>
<protein>
    <submittedName>
        <fullName evidence="1">Uncharacterized protein</fullName>
    </submittedName>
</protein>
<proteinExistence type="predicted"/>
<dbReference type="RefSeq" id="WP_193934538.1">
    <property type="nucleotide sequence ID" value="NZ_CAWPMZ010000127.1"/>
</dbReference>
<comment type="caution">
    <text evidence="1">The sequence shown here is derived from an EMBL/GenBank/DDBJ whole genome shotgun (WGS) entry which is preliminary data.</text>
</comment>
<evidence type="ECO:0000313" key="2">
    <source>
        <dbReference type="Proteomes" id="UP000651156"/>
    </source>
</evidence>
<organism evidence="1 2">
    <name type="scientific">Gloeocapsopsis crepidinum LEGE 06123</name>
    <dbReference type="NCBI Taxonomy" id="588587"/>
    <lineage>
        <taxon>Bacteria</taxon>
        <taxon>Bacillati</taxon>
        <taxon>Cyanobacteriota</taxon>
        <taxon>Cyanophyceae</taxon>
        <taxon>Oscillatoriophycideae</taxon>
        <taxon>Chroococcales</taxon>
        <taxon>Chroococcaceae</taxon>
        <taxon>Gloeocapsopsis</taxon>
    </lineage>
</organism>
<name>A0ABR9UXV3_9CHRO</name>
<accession>A0ABR9UXV3</accession>
<evidence type="ECO:0000313" key="1">
    <source>
        <dbReference type="EMBL" id="MBE9193144.1"/>
    </source>
</evidence>
<keyword evidence="2" id="KW-1185">Reference proteome</keyword>
<sequence>MKLPIQAQPILRKASTAKIISTGIVTSVWWGPRPCNCTIPCRTSQEACESCISACLPIGW</sequence>
<reference evidence="1 2" key="1">
    <citation type="submission" date="2020-10" db="EMBL/GenBank/DDBJ databases">
        <authorList>
            <person name="Castelo-Branco R."/>
            <person name="Eusebio N."/>
            <person name="Adriana R."/>
            <person name="Vieira A."/>
            <person name="Brugerolle De Fraissinette N."/>
            <person name="Rezende De Castro R."/>
            <person name="Schneider M.P."/>
            <person name="Vasconcelos V."/>
            <person name="Leao P.N."/>
        </authorList>
    </citation>
    <scope>NUCLEOTIDE SEQUENCE [LARGE SCALE GENOMIC DNA]</scope>
    <source>
        <strain evidence="1 2">LEGE 06123</strain>
    </source>
</reference>
<dbReference type="EMBL" id="JADEWN010000079">
    <property type="protein sequence ID" value="MBE9193144.1"/>
    <property type="molecule type" value="Genomic_DNA"/>
</dbReference>